<name>A0ABR2JTJ8_9EUKA</name>
<dbReference type="Proteomes" id="UP001470230">
    <property type="component" value="Unassembled WGS sequence"/>
</dbReference>
<gene>
    <name evidence="2" type="ORF">M9Y10_044742</name>
</gene>
<proteinExistence type="predicted"/>
<accession>A0ABR2JTJ8</accession>
<sequence>MSVIDKEKENNIFERSKLLSDDIIRANFIRSIWFFNIHPTLIYMNVLDNQKSLSIIDSIFGHPPPIQCKRIIPDIQYNWFAHCLRKLIKPNETTKFDEYKLFLTYLSKSRGSYATNIKRFLSIRLSRIMKSTDQSSKDINNQSTAFFDSEGDEIIVFQSIFEFYNNEPTLFFSFRSCYYNTQDSTISTISKSNNTNSTESTNLLPIFPDHFLFPGSEARLIAKLGNRILEICPTLSPIFLRAVKNEDLEVLFDLPCVYSNPICIDAANQFQKAFFTIRRFPLVSFFANSSSLLALFNTSIVASTHFVDLFVKPAIDFICQSEFDEASKVCDSFPEMIDYASLLSMEKEKKSEDYYFISQVVKYHFEHLSSQSATNSEVSTNSEEDDQIQFKNTNELFERLKGDVSLIEDVKFYLGYLPSLGQIREQSVVKIFLFFLKSGNFEPFRQLRSRILYSVTDEDWIKDNDFISGYFVLSNTIKAIETNDEQFYDEIALHITEIQSITFLRSLSIDLYSMLFLTKPNEASNKESFFVSRETAERILRILIDADNTDDGDNILSLNLSSALRKIQYANVLFPDDLSVSTLMLSADKYFALALERKEIGIFGQIAQSDEKESGSATLKRIILAAKQVLEFQQKLSETEKTDNDFKDFNDDSKQEIICSFELQNDEIQKLCSDLLSSQNEGEEIRILLKKKQSQIIQSSIEFIQFPFVKFASSSSNSFHEVCDFLSLSSLEKETTWKPLLSLVSTLIDDKSFLSTFLHYLDTLVPPLLAATNCSIAKCLDFDPLIAVSQLVNDGKVEQASSLSNSLGYSVSEALIRSKSTSPQCLEILQKENPVLSATTVFYSKLKDDDEIPSELLGNSQSLQKYIKNKNKNKKEKENNNLLFFDQEKQEGASKDEIESIIQFLLKKNPLPVDELSDVLYRINEDEFINITMNSNILLNFGMDELNALIEICNLNGFEKFEKIVEIFIDVLKVTRRKPFPLENSFSSLLTRYSNQDQSSYSIIQRLCLNCSTFFNPSEIILKTIVDLSKQQKWEIIRQLLKIDQSLLDKLPRNIVDKINSEEAYSKSEEWKTYIIDDIDKKAFFESVPDFWDVLKTPLETVIENASDRENASWLVSSFPSLQVMIADEVTRRVSNVAQSDEPIEKRASSIADDIQTFLPLMKDAETKAEVAKHSIRQLLFLASKLSALEDYLELQAFNDLKGINKAFKIIQNECKELLIMTDNVNHTNSTTQNQTENVNHTNSTIQNQTENVNHTNSTTQNQTENTDKISSDAKVVNQSNSLIGICSSVSHRLSAALKFIGQFPCTKFNVQYSFENFTEEATGELIAKLCFQLDMLDTAREIGEAWGVTNYDSLRDDYAIKCVELGIDGISHESEYKGFPSKGKLQGEKIDENDGFYIWKFATDRRQTSPDKCSSKAIQKFIDAYRHRSFYDSRICSRLVDLSEVNSIHHSEFLTALRSSPVREGGDKEEHEGKGTIQPSNSFTSSISPSSSIFMKFFRSHITGSSSEADSLALKSFIGDDGELDDHHFFSRIEKLCLLSSSSQKKPKNESEEADKSDFDSSDLSSVLLSLGSPTSDLPESLFPGTPALLSRYLSACAPFYEVARYHASIGEFEAAFMILEENLTSPDQFTCFERDLLMPAVERGRVGEFFNVAVDFIENLRTKAAKKELKKEDKIDGESDGEIVGGLAVESVICQMFERLLKMSQEESNRLTYFELCALASLGHYELAAFTAVSDIKTADSTDSRLRVIDFAFACAAAFIKKESEKSPFLINSDIDQIESQKVQKLRAKLNLSSTSNSDSKSSMLFLIRLLPLQRHFCENIETCDLNIFDFAASVDAMIVFLLLRQEFQQAVELMFTYPDSVNVHRIGSSLIDILINENDEKIKSVIAGIERDTPLSNFRQLIVSMVNRAQFFLGDERFVSLIVKVIKNPKLKCALLIQIGNLEEALAIAKESCSDFLPLIGNYAGHEGKVQVLADAVRAIEKIEKEKKS</sequence>
<keyword evidence="3" id="KW-1185">Reference proteome</keyword>
<feature type="region of interest" description="Disordered" evidence="1">
    <location>
        <begin position="1460"/>
        <end position="1486"/>
    </location>
</feature>
<dbReference type="PANTHER" id="PTHR23353">
    <property type="entry name" value="RAB-GAP/TBC-RELATED"/>
    <property type="match status" value="1"/>
</dbReference>
<evidence type="ECO:0000313" key="3">
    <source>
        <dbReference type="Proteomes" id="UP001470230"/>
    </source>
</evidence>
<dbReference type="EMBL" id="JAPFFF010000009">
    <property type="protein sequence ID" value="KAK8882102.1"/>
    <property type="molecule type" value="Genomic_DNA"/>
</dbReference>
<feature type="compositionally biased region" description="Basic and acidic residues" evidence="1">
    <location>
        <begin position="1465"/>
        <end position="1475"/>
    </location>
</feature>
<dbReference type="InterPro" id="IPR053019">
    <property type="entry name" value="GATA_zinc_finger"/>
</dbReference>
<comment type="caution">
    <text evidence="2">The sequence shown here is derived from an EMBL/GenBank/DDBJ whole genome shotgun (WGS) entry which is preliminary data.</text>
</comment>
<dbReference type="PANTHER" id="PTHR23353:SF23">
    <property type="entry name" value="PROTEIN HAIRLESS"/>
    <property type="match status" value="1"/>
</dbReference>
<evidence type="ECO:0008006" key="4">
    <source>
        <dbReference type="Google" id="ProtNLM"/>
    </source>
</evidence>
<evidence type="ECO:0000313" key="2">
    <source>
        <dbReference type="EMBL" id="KAK8882102.1"/>
    </source>
</evidence>
<protein>
    <recommendedName>
        <fullName evidence="4">Spatacsin C-terminal domain-containing protein</fullName>
    </recommendedName>
</protein>
<evidence type="ECO:0000256" key="1">
    <source>
        <dbReference type="SAM" id="MobiDB-lite"/>
    </source>
</evidence>
<organism evidence="2 3">
    <name type="scientific">Tritrichomonas musculus</name>
    <dbReference type="NCBI Taxonomy" id="1915356"/>
    <lineage>
        <taxon>Eukaryota</taxon>
        <taxon>Metamonada</taxon>
        <taxon>Parabasalia</taxon>
        <taxon>Tritrichomonadida</taxon>
        <taxon>Tritrichomonadidae</taxon>
        <taxon>Tritrichomonas</taxon>
    </lineage>
</organism>
<reference evidence="2 3" key="1">
    <citation type="submission" date="2024-04" db="EMBL/GenBank/DDBJ databases">
        <title>Tritrichomonas musculus Genome.</title>
        <authorList>
            <person name="Alves-Ferreira E."/>
            <person name="Grigg M."/>
            <person name="Lorenzi H."/>
            <person name="Galac M."/>
        </authorList>
    </citation>
    <scope>NUCLEOTIDE SEQUENCE [LARGE SCALE GENOMIC DNA]</scope>
    <source>
        <strain evidence="2 3">EAF2021</strain>
    </source>
</reference>